<keyword evidence="2" id="KW-1003">Cell membrane</keyword>
<comment type="similarity">
    <text evidence="1">Belongs to the EcnA/EcnB lipoprotein family.</text>
</comment>
<proteinExistence type="inferred from homology"/>
<evidence type="ECO:0000256" key="7">
    <source>
        <dbReference type="SAM" id="SignalP"/>
    </source>
</evidence>
<keyword evidence="9" id="KW-1185">Reference proteome</keyword>
<dbReference type="Pfam" id="PF08085">
    <property type="entry name" value="Entericidin"/>
    <property type="match status" value="1"/>
</dbReference>
<dbReference type="PROSITE" id="PS51257">
    <property type="entry name" value="PROKAR_LIPOPROTEIN"/>
    <property type="match status" value="1"/>
</dbReference>
<evidence type="ECO:0000313" key="9">
    <source>
        <dbReference type="Proteomes" id="UP001184150"/>
    </source>
</evidence>
<evidence type="ECO:0000256" key="1">
    <source>
        <dbReference type="ARBA" id="ARBA00010296"/>
    </source>
</evidence>
<evidence type="ECO:0000256" key="6">
    <source>
        <dbReference type="ARBA" id="ARBA00023288"/>
    </source>
</evidence>
<evidence type="ECO:0000256" key="4">
    <source>
        <dbReference type="ARBA" id="ARBA00023136"/>
    </source>
</evidence>
<evidence type="ECO:0000256" key="2">
    <source>
        <dbReference type="ARBA" id="ARBA00022475"/>
    </source>
</evidence>
<dbReference type="Proteomes" id="UP001184150">
    <property type="component" value="Unassembled WGS sequence"/>
</dbReference>
<dbReference type="InterPro" id="IPR012556">
    <property type="entry name" value="Entericidin"/>
</dbReference>
<keyword evidence="5" id="KW-0564">Palmitate</keyword>
<accession>A0ABU1MID0</accession>
<keyword evidence="3 7" id="KW-0732">Signal</keyword>
<organism evidence="8 9">
    <name type="scientific">Novosphingobium capsulatum</name>
    <dbReference type="NCBI Taxonomy" id="13688"/>
    <lineage>
        <taxon>Bacteria</taxon>
        <taxon>Pseudomonadati</taxon>
        <taxon>Pseudomonadota</taxon>
        <taxon>Alphaproteobacteria</taxon>
        <taxon>Sphingomonadales</taxon>
        <taxon>Sphingomonadaceae</taxon>
        <taxon>Novosphingobium</taxon>
    </lineage>
</organism>
<evidence type="ECO:0000256" key="3">
    <source>
        <dbReference type="ARBA" id="ARBA00022729"/>
    </source>
</evidence>
<evidence type="ECO:0000313" key="8">
    <source>
        <dbReference type="EMBL" id="MDR6509807.1"/>
    </source>
</evidence>
<keyword evidence="4" id="KW-0472">Membrane</keyword>
<dbReference type="EMBL" id="JAVDRD010000001">
    <property type="protein sequence ID" value="MDR6509807.1"/>
    <property type="molecule type" value="Genomic_DNA"/>
</dbReference>
<reference evidence="8 9" key="1">
    <citation type="submission" date="2023-07" db="EMBL/GenBank/DDBJ databases">
        <title>Sorghum-associated microbial communities from plants grown in Nebraska, USA.</title>
        <authorList>
            <person name="Schachtman D."/>
        </authorList>
    </citation>
    <scope>NUCLEOTIDE SEQUENCE [LARGE SCALE GENOMIC DNA]</scope>
    <source>
        <strain evidence="8 9">DS1027</strain>
    </source>
</reference>
<dbReference type="RefSeq" id="WP_022676376.1">
    <property type="nucleotide sequence ID" value="NZ_CP140000.1"/>
</dbReference>
<keyword evidence="6" id="KW-0449">Lipoprotein</keyword>
<gene>
    <name evidence="8" type="ORF">J2792_000647</name>
</gene>
<comment type="caution">
    <text evidence="8">The sequence shown here is derived from an EMBL/GenBank/DDBJ whole genome shotgun (WGS) entry which is preliminary data.</text>
</comment>
<feature type="signal peptide" evidence="7">
    <location>
        <begin position="1"/>
        <end position="19"/>
    </location>
</feature>
<sequence length="45" mass="4361">MMRKIIVAAAMGGLLLGTAACNTVKGAGKDIQSAGQAGSDAINGK</sequence>
<name>A0ABU1MID0_9SPHN</name>
<feature type="chain" id="PRO_5046039105" evidence="7">
    <location>
        <begin position="20"/>
        <end position="45"/>
    </location>
</feature>
<evidence type="ECO:0000256" key="5">
    <source>
        <dbReference type="ARBA" id="ARBA00023139"/>
    </source>
</evidence>
<protein>
    <submittedName>
        <fullName evidence="8">Small secreted protein</fullName>
    </submittedName>
</protein>